<keyword evidence="3" id="KW-1185">Reference proteome</keyword>
<sequence>MSKWLEKNYSVADHAMQSPVTKPNLNENPTPKRQLLPAITFQAACEAVKKYFKDKHAALKEEDLKKWQNLQHDAVLGNPSAVSFFLEEIESFIQRERIFLEVPKSYASLTEGLFQETFGLGIISAWWKHPKFNQSQSARIIGTNVYFDIPGEKALQPYGYDSLLDVETIIEKIRMKDEFANISKFKPKLEIDMADGTRVMIMIPPRVRQPVIVFRNYTLPRPTLEQLARNQTMSWDMVPITEAIARAMVNLAILGKVRSGKSTLLKALFALRYREGQVAVNIERTHAELRLIESHPDAQIIEMIAKTEEDYEEIFDQVLRSDYHFCVISELRSLEAEIYNVSSERGEGGSMTSYHTDRVKNMPGQIARLILQRYPSRKYEEELIRVAENLNIVFVMRELPGGAKRLDKICEIQLDSYSLEVSVHDIIRWDSKLNDYTYNNGLSERTKKKMIETAPEHAEIAFNALKRLAGEKPMIGDCVEVALSHVRK</sequence>
<dbReference type="PANTHER" id="PTHR30486">
    <property type="entry name" value="TWITCHING MOTILITY PROTEIN PILT"/>
    <property type="match status" value="1"/>
</dbReference>
<dbReference type="InterPro" id="IPR027417">
    <property type="entry name" value="P-loop_NTPase"/>
</dbReference>
<dbReference type="AlphaFoldDB" id="A0A3A6Q4Z2"/>
<proteinExistence type="inferred from homology"/>
<accession>A0A3A6Q4Z2</accession>
<dbReference type="SUPFAM" id="SSF52540">
    <property type="entry name" value="P-loop containing nucleoside triphosphate hydrolases"/>
    <property type="match status" value="1"/>
</dbReference>
<dbReference type="GO" id="GO:0016887">
    <property type="term" value="F:ATP hydrolysis activity"/>
    <property type="evidence" value="ECO:0007669"/>
    <property type="project" value="InterPro"/>
</dbReference>
<dbReference type="PANTHER" id="PTHR30486:SF6">
    <property type="entry name" value="TYPE IV PILUS RETRACTATION ATPASE PILT"/>
    <property type="match status" value="1"/>
</dbReference>
<evidence type="ECO:0000313" key="3">
    <source>
        <dbReference type="Proteomes" id="UP000267798"/>
    </source>
</evidence>
<dbReference type="InterPro" id="IPR050921">
    <property type="entry name" value="T4SS_GSP_E_ATPase"/>
</dbReference>
<protein>
    <submittedName>
        <fullName evidence="2">Uncharacterized protein</fullName>
    </submittedName>
</protein>
<dbReference type="EMBL" id="QXQB01000001">
    <property type="protein sequence ID" value="RJX40934.1"/>
    <property type="molecule type" value="Genomic_DNA"/>
</dbReference>
<name>A0A3A6Q4Z2_9BACL</name>
<dbReference type="RefSeq" id="WP_120106954.1">
    <property type="nucleotide sequence ID" value="NZ_QXQB01000001.1"/>
</dbReference>
<evidence type="ECO:0000256" key="1">
    <source>
        <dbReference type="ARBA" id="ARBA00006611"/>
    </source>
</evidence>
<reference evidence="2 3" key="1">
    <citation type="submission" date="2018-09" db="EMBL/GenBank/DDBJ databases">
        <title>Paenibacillus aracenensis nov. sp. isolated from a cave in southern Spain.</title>
        <authorList>
            <person name="Jurado V."/>
            <person name="Gutierrez-Patricio S."/>
            <person name="Gonzalez-Pimentel J.L."/>
            <person name="Miller A.Z."/>
            <person name="Laiz L."/>
            <person name="Saiz-Jimenez C."/>
        </authorList>
    </citation>
    <scope>NUCLEOTIDE SEQUENCE [LARGE SCALE GENOMIC DNA]</scope>
    <source>
        <strain evidence="2 3">JCM 19203</strain>
    </source>
</reference>
<gene>
    <name evidence="2" type="ORF">D3P09_02645</name>
</gene>
<dbReference type="Proteomes" id="UP000267798">
    <property type="component" value="Unassembled WGS sequence"/>
</dbReference>
<organism evidence="2 3">
    <name type="scientific">Paenibacillus pinisoli</name>
    <dbReference type="NCBI Taxonomy" id="1276110"/>
    <lineage>
        <taxon>Bacteria</taxon>
        <taxon>Bacillati</taxon>
        <taxon>Bacillota</taxon>
        <taxon>Bacilli</taxon>
        <taxon>Bacillales</taxon>
        <taxon>Paenibacillaceae</taxon>
        <taxon>Paenibacillus</taxon>
    </lineage>
</organism>
<comment type="similarity">
    <text evidence="1">Belongs to the GSP E family.</text>
</comment>
<dbReference type="OrthoDB" id="1776707at2"/>
<evidence type="ECO:0000313" key="2">
    <source>
        <dbReference type="EMBL" id="RJX40934.1"/>
    </source>
</evidence>
<dbReference type="Gene3D" id="3.40.50.300">
    <property type="entry name" value="P-loop containing nucleotide triphosphate hydrolases"/>
    <property type="match status" value="1"/>
</dbReference>
<comment type="caution">
    <text evidence="2">The sequence shown here is derived from an EMBL/GenBank/DDBJ whole genome shotgun (WGS) entry which is preliminary data.</text>
</comment>